<keyword evidence="4 9" id="KW-0067">ATP-binding</keyword>
<evidence type="ECO:0000256" key="2">
    <source>
        <dbReference type="ARBA" id="ARBA00022475"/>
    </source>
</evidence>
<dbReference type="InterPro" id="IPR017871">
    <property type="entry name" value="ABC_transporter-like_CS"/>
</dbReference>
<evidence type="ECO:0000256" key="1">
    <source>
        <dbReference type="ARBA" id="ARBA00022448"/>
    </source>
</evidence>
<dbReference type="CDD" id="cd03258">
    <property type="entry name" value="ABC_MetN_methionine_transporter"/>
    <property type="match status" value="1"/>
</dbReference>
<dbReference type="InterPro" id="IPR041701">
    <property type="entry name" value="MetN_ABC"/>
</dbReference>
<dbReference type="Gene3D" id="3.30.70.260">
    <property type="match status" value="1"/>
</dbReference>
<dbReference type="GO" id="GO:0005524">
    <property type="term" value="F:ATP binding"/>
    <property type="evidence" value="ECO:0007669"/>
    <property type="project" value="UniProtKB-KW"/>
</dbReference>
<evidence type="ECO:0000313" key="9">
    <source>
        <dbReference type="EMBL" id="GAA6267082.1"/>
    </source>
</evidence>
<proteinExistence type="predicted"/>
<evidence type="ECO:0000259" key="8">
    <source>
        <dbReference type="PROSITE" id="PS50893"/>
    </source>
</evidence>
<dbReference type="InterPro" id="IPR027417">
    <property type="entry name" value="P-loop_NTPase"/>
</dbReference>
<dbReference type="SMART" id="SM00930">
    <property type="entry name" value="NIL"/>
    <property type="match status" value="1"/>
</dbReference>
<sequence length="341" mass="37343">MITFSHLNKTFYSRAGKVEALKDVSLTIEKGDIFGVIGFSGAGKSTLLRMANLLERPDSGTVTVDGKELTGMSERQLIPIRRRIGMVFQQFHLLESRTVAQNIEIPMVLAGMEASERAARREELLKFVGLGDKAEVYAGRLSGGQKQRVGIARALALSPSLLLCDEATSALDPKTTEDILALLKKINRELGVTILLITHQMQVVQRICSRVAVMEQGRIAEQGTVLEVFGSPREEITKSFVRSIIQDEVPGSIQAIIRADGRGGRIEKLKFVGNTVNEPVIAEIARQEGIEVNILCASVQEMQDSVMCVFLVRLLGSETAISKTEALIDRMGVLRTEVQPA</sequence>
<evidence type="ECO:0000256" key="3">
    <source>
        <dbReference type="ARBA" id="ARBA00022741"/>
    </source>
</evidence>
<dbReference type="InterPro" id="IPR050086">
    <property type="entry name" value="MetN_ABC_transporter-like"/>
</dbReference>
<dbReference type="InterPro" id="IPR003593">
    <property type="entry name" value="AAA+_ATPase"/>
</dbReference>
<keyword evidence="2" id="KW-1003">Cell membrane</keyword>
<protein>
    <submittedName>
        <fullName evidence="9">Methionine ABC transporter ATP-binding protein</fullName>
    </submittedName>
</protein>
<feature type="domain" description="ABC transporter" evidence="8">
    <location>
        <begin position="2"/>
        <end position="241"/>
    </location>
</feature>
<dbReference type="Pfam" id="PF00005">
    <property type="entry name" value="ABC_tran"/>
    <property type="match status" value="1"/>
</dbReference>
<dbReference type="PANTHER" id="PTHR43166">
    <property type="entry name" value="AMINO ACID IMPORT ATP-BINDING PROTEIN"/>
    <property type="match status" value="1"/>
</dbReference>
<evidence type="ECO:0000313" key="10">
    <source>
        <dbReference type="Proteomes" id="UP001600894"/>
    </source>
</evidence>
<dbReference type="InterPro" id="IPR045865">
    <property type="entry name" value="ACT-like_dom_sf"/>
</dbReference>
<evidence type="ECO:0000256" key="6">
    <source>
        <dbReference type="ARBA" id="ARBA00022970"/>
    </source>
</evidence>
<reference evidence="9 10" key="1">
    <citation type="submission" date="2024-04" db="EMBL/GenBank/DDBJ databases">
        <title>Defined microbial consortia suppress multidrug-resistant proinflammatory Enterobacteriaceae via ecological control.</title>
        <authorList>
            <person name="Furuichi M."/>
            <person name="Kawaguchi T."/>
            <person name="Pust M."/>
            <person name="Yasuma K."/>
            <person name="Plichta D."/>
            <person name="Hasegawa N."/>
            <person name="Ohya T."/>
            <person name="Bhattarai S."/>
            <person name="Sasajima S."/>
            <person name="Aoto Y."/>
            <person name="Tuganbaev T."/>
            <person name="Yaginuma M."/>
            <person name="Ueda M."/>
            <person name="Okahashi N."/>
            <person name="Amafuji K."/>
            <person name="Kiridooshi Y."/>
            <person name="Sugita K."/>
            <person name="Strazar M."/>
            <person name="Skelly A."/>
            <person name="Suda W."/>
            <person name="Hattori M."/>
            <person name="Nakamoto N."/>
            <person name="Caballero S."/>
            <person name="Norman J."/>
            <person name="Olle B."/>
            <person name="Tanoue T."/>
            <person name="Arita M."/>
            <person name="Bucci V."/>
            <person name="Atarashi K."/>
            <person name="Xavier R."/>
            <person name="Honda K."/>
        </authorList>
    </citation>
    <scope>NUCLEOTIDE SEQUENCE [LARGE SCALE GENOMIC DNA]</scope>
    <source>
        <strain evidence="10">f13</strain>
    </source>
</reference>
<dbReference type="Proteomes" id="UP001600894">
    <property type="component" value="Unassembled WGS sequence"/>
</dbReference>
<keyword evidence="6" id="KW-0029">Amino-acid transport</keyword>
<evidence type="ECO:0000256" key="7">
    <source>
        <dbReference type="ARBA" id="ARBA00023136"/>
    </source>
</evidence>
<keyword evidence="5" id="KW-1278">Translocase</keyword>
<evidence type="ECO:0000256" key="4">
    <source>
        <dbReference type="ARBA" id="ARBA00022840"/>
    </source>
</evidence>
<dbReference type="InterPro" id="IPR003439">
    <property type="entry name" value="ABC_transporter-like_ATP-bd"/>
</dbReference>
<dbReference type="EMBL" id="BAABXL010000001">
    <property type="protein sequence ID" value="GAA6267082.1"/>
    <property type="molecule type" value="Genomic_DNA"/>
</dbReference>
<dbReference type="PROSITE" id="PS50893">
    <property type="entry name" value="ABC_TRANSPORTER_2"/>
    <property type="match status" value="1"/>
</dbReference>
<keyword evidence="3" id="KW-0547">Nucleotide-binding</keyword>
<dbReference type="SMART" id="SM00382">
    <property type="entry name" value="AAA"/>
    <property type="match status" value="1"/>
</dbReference>
<dbReference type="Gene3D" id="3.40.50.300">
    <property type="entry name" value="P-loop containing nucleotide triphosphate hydrolases"/>
    <property type="match status" value="1"/>
</dbReference>
<keyword evidence="1" id="KW-0813">Transport</keyword>
<dbReference type="InterPro" id="IPR018449">
    <property type="entry name" value="NIL_domain"/>
</dbReference>
<dbReference type="SUPFAM" id="SSF52540">
    <property type="entry name" value="P-loop containing nucleoside triphosphate hydrolases"/>
    <property type="match status" value="1"/>
</dbReference>
<keyword evidence="10" id="KW-1185">Reference proteome</keyword>
<dbReference type="PANTHER" id="PTHR43166:SF30">
    <property type="entry name" value="METHIONINE IMPORT ATP-BINDING PROTEIN METN"/>
    <property type="match status" value="1"/>
</dbReference>
<dbReference type="PROSITE" id="PS00211">
    <property type="entry name" value="ABC_TRANSPORTER_1"/>
    <property type="match status" value="1"/>
</dbReference>
<comment type="caution">
    <text evidence="9">The sequence shown here is derived from an EMBL/GenBank/DDBJ whole genome shotgun (WGS) entry which is preliminary data.</text>
</comment>
<accession>A0ABQ0AT09</accession>
<dbReference type="SUPFAM" id="SSF55021">
    <property type="entry name" value="ACT-like"/>
    <property type="match status" value="1"/>
</dbReference>
<evidence type="ECO:0000256" key="5">
    <source>
        <dbReference type="ARBA" id="ARBA00022967"/>
    </source>
</evidence>
<gene>
    <name evidence="9" type="ORF">F130042H8_01420</name>
</gene>
<keyword evidence="7" id="KW-0472">Membrane</keyword>
<dbReference type="Pfam" id="PF09383">
    <property type="entry name" value="NIL"/>
    <property type="match status" value="1"/>
</dbReference>
<organism evidence="9 10">
    <name type="scientific">Enterocloster alcoholdehydrogenati</name>
    <dbReference type="NCBI Taxonomy" id="2547410"/>
    <lineage>
        <taxon>Bacteria</taxon>
        <taxon>Bacillati</taxon>
        <taxon>Bacillota</taxon>
        <taxon>Clostridia</taxon>
        <taxon>Lachnospirales</taxon>
        <taxon>Lachnospiraceae</taxon>
        <taxon>Enterocloster</taxon>
    </lineage>
</organism>
<dbReference type="RefSeq" id="WP_176255740.1">
    <property type="nucleotide sequence ID" value="NZ_BAABXL010000001.1"/>
</dbReference>
<name>A0ABQ0AT09_9FIRM</name>